<dbReference type="EMBL" id="JAGIOO010000001">
    <property type="protein sequence ID" value="MBP2477627.1"/>
    <property type="molecule type" value="Genomic_DNA"/>
</dbReference>
<name>A0ABS5AML2_9PSEU</name>
<feature type="region of interest" description="Disordered" evidence="1">
    <location>
        <begin position="103"/>
        <end position="132"/>
    </location>
</feature>
<protein>
    <submittedName>
        <fullName evidence="2">Uncharacterized protein</fullName>
    </submittedName>
</protein>
<dbReference type="Proteomes" id="UP001519363">
    <property type="component" value="Unassembled WGS sequence"/>
</dbReference>
<sequence length="132" mass="14271">MSENPDIDRIQTLFRDLENISTAAVEDLVGPRARMENLTGMLEALARIVGPRGSQVCIEVKAEVEAAQVDLNHAVANLCLVFHDLPRAKRTVGEEIVSLRAASLEFDPPPGLSPVGSSGDERRAEEAQEGQP</sequence>
<gene>
    <name evidence="2" type="ORF">JOF53_006499</name>
</gene>
<evidence type="ECO:0000313" key="3">
    <source>
        <dbReference type="Proteomes" id="UP001519363"/>
    </source>
</evidence>
<dbReference type="RefSeq" id="WP_086790014.1">
    <property type="nucleotide sequence ID" value="NZ_JAGIOO010000001.1"/>
</dbReference>
<evidence type="ECO:0000313" key="2">
    <source>
        <dbReference type="EMBL" id="MBP2477627.1"/>
    </source>
</evidence>
<reference evidence="2 3" key="1">
    <citation type="submission" date="2021-03" db="EMBL/GenBank/DDBJ databases">
        <title>Sequencing the genomes of 1000 actinobacteria strains.</title>
        <authorList>
            <person name="Klenk H.-P."/>
        </authorList>
    </citation>
    <scope>NUCLEOTIDE SEQUENCE [LARGE SCALE GENOMIC DNA]</scope>
    <source>
        <strain evidence="2 3">DSM 44580</strain>
    </source>
</reference>
<organism evidence="2 3">
    <name type="scientific">Crossiella equi</name>
    <dbReference type="NCBI Taxonomy" id="130796"/>
    <lineage>
        <taxon>Bacteria</taxon>
        <taxon>Bacillati</taxon>
        <taxon>Actinomycetota</taxon>
        <taxon>Actinomycetes</taxon>
        <taxon>Pseudonocardiales</taxon>
        <taxon>Pseudonocardiaceae</taxon>
        <taxon>Crossiella</taxon>
    </lineage>
</organism>
<evidence type="ECO:0000256" key="1">
    <source>
        <dbReference type="SAM" id="MobiDB-lite"/>
    </source>
</evidence>
<comment type="caution">
    <text evidence="2">The sequence shown here is derived from an EMBL/GenBank/DDBJ whole genome shotgun (WGS) entry which is preliminary data.</text>
</comment>
<keyword evidence="3" id="KW-1185">Reference proteome</keyword>
<accession>A0ABS5AML2</accession>
<proteinExistence type="predicted"/>